<feature type="region of interest" description="Disordered" evidence="4">
    <location>
        <begin position="1"/>
        <end position="22"/>
    </location>
</feature>
<keyword evidence="7" id="KW-1185">Reference proteome</keyword>
<dbReference type="PROSITE" id="PS51118">
    <property type="entry name" value="HTH_HXLR"/>
    <property type="match status" value="1"/>
</dbReference>
<dbReference type="InterPro" id="IPR036390">
    <property type="entry name" value="WH_DNA-bd_sf"/>
</dbReference>
<dbReference type="InterPro" id="IPR036388">
    <property type="entry name" value="WH-like_DNA-bd_sf"/>
</dbReference>
<dbReference type="Pfam" id="PF01638">
    <property type="entry name" value="HxlR"/>
    <property type="match status" value="1"/>
</dbReference>
<dbReference type="Gene3D" id="1.10.10.10">
    <property type="entry name" value="Winged helix-like DNA-binding domain superfamily/Winged helix DNA-binding domain"/>
    <property type="match status" value="1"/>
</dbReference>
<evidence type="ECO:0000256" key="3">
    <source>
        <dbReference type="ARBA" id="ARBA00023163"/>
    </source>
</evidence>
<evidence type="ECO:0000256" key="1">
    <source>
        <dbReference type="ARBA" id="ARBA00023015"/>
    </source>
</evidence>
<evidence type="ECO:0000313" key="7">
    <source>
        <dbReference type="Proteomes" id="UP001595939"/>
    </source>
</evidence>
<name>A0ABV8Y5Q0_9DEIO</name>
<dbReference type="EMBL" id="JBHSEG010000004">
    <property type="protein sequence ID" value="MFC4454294.1"/>
    <property type="molecule type" value="Genomic_DNA"/>
</dbReference>
<sequence>MLETRTDHTHHAAADPAPSPTPADAALAALVREIIGRVADKWTMLILETLEEHGRLRFTRLGDLVGDISQKMLTKTLRQMESDGLVVRTIYPVVPPRVEYELTDIGRSLSAAFCGVWEWAEQHREAITQARQAAAHRDPLEPE</sequence>
<evidence type="ECO:0000259" key="5">
    <source>
        <dbReference type="PROSITE" id="PS51118"/>
    </source>
</evidence>
<feature type="domain" description="HTH hxlR-type" evidence="5">
    <location>
        <begin position="21"/>
        <end position="128"/>
    </location>
</feature>
<proteinExistence type="predicted"/>
<dbReference type="SUPFAM" id="SSF46785">
    <property type="entry name" value="Winged helix' DNA-binding domain"/>
    <property type="match status" value="1"/>
</dbReference>
<evidence type="ECO:0000313" key="6">
    <source>
        <dbReference type="EMBL" id="MFC4454294.1"/>
    </source>
</evidence>
<evidence type="ECO:0000256" key="4">
    <source>
        <dbReference type="SAM" id="MobiDB-lite"/>
    </source>
</evidence>
<dbReference type="InterPro" id="IPR002577">
    <property type="entry name" value="HTH_HxlR"/>
</dbReference>
<organism evidence="6 7">
    <name type="scientific">Deinococcus sonorensis</name>
    <dbReference type="NCBI Taxonomy" id="309891"/>
    <lineage>
        <taxon>Bacteria</taxon>
        <taxon>Thermotogati</taxon>
        <taxon>Deinococcota</taxon>
        <taxon>Deinococci</taxon>
        <taxon>Deinococcales</taxon>
        <taxon>Deinococcaceae</taxon>
        <taxon>Deinococcus</taxon>
    </lineage>
</organism>
<comment type="caution">
    <text evidence="6">The sequence shown here is derived from an EMBL/GenBank/DDBJ whole genome shotgun (WGS) entry which is preliminary data.</text>
</comment>
<dbReference type="PANTHER" id="PTHR33204:SF39">
    <property type="entry name" value="TRANSCRIPTIONAL REGULATORY PROTEIN"/>
    <property type="match status" value="1"/>
</dbReference>
<protein>
    <submittedName>
        <fullName evidence="6">Winged helix-turn-helix transcriptional regulator</fullName>
    </submittedName>
</protein>
<dbReference type="PANTHER" id="PTHR33204">
    <property type="entry name" value="TRANSCRIPTIONAL REGULATOR, MARR FAMILY"/>
    <property type="match status" value="1"/>
</dbReference>
<keyword evidence="1" id="KW-0805">Transcription regulation</keyword>
<dbReference type="Proteomes" id="UP001595939">
    <property type="component" value="Unassembled WGS sequence"/>
</dbReference>
<accession>A0ABV8Y5Q0</accession>
<dbReference type="RefSeq" id="WP_380129769.1">
    <property type="nucleotide sequence ID" value="NZ_JBHSEG010000004.1"/>
</dbReference>
<reference evidence="7" key="1">
    <citation type="journal article" date="2019" name="Int. J. Syst. Evol. Microbiol.">
        <title>The Global Catalogue of Microorganisms (GCM) 10K type strain sequencing project: providing services to taxonomists for standard genome sequencing and annotation.</title>
        <authorList>
            <consortium name="The Broad Institute Genomics Platform"/>
            <consortium name="The Broad Institute Genome Sequencing Center for Infectious Disease"/>
            <person name="Wu L."/>
            <person name="Ma J."/>
        </authorList>
    </citation>
    <scope>NUCLEOTIDE SEQUENCE [LARGE SCALE GENOMIC DNA]</scope>
    <source>
        <strain evidence="7">CCUG 39970</strain>
    </source>
</reference>
<keyword evidence="3" id="KW-0804">Transcription</keyword>
<gene>
    <name evidence="6" type="ORF">ACFO0P_10960</name>
</gene>
<keyword evidence="2" id="KW-0238">DNA-binding</keyword>
<evidence type="ECO:0000256" key="2">
    <source>
        <dbReference type="ARBA" id="ARBA00023125"/>
    </source>
</evidence>
<feature type="compositionally biased region" description="Basic and acidic residues" evidence="4">
    <location>
        <begin position="1"/>
        <end position="13"/>
    </location>
</feature>